<evidence type="ECO:0000256" key="5">
    <source>
        <dbReference type="SAM" id="MobiDB-lite"/>
    </source>
</evidence>
<keyword evidence="7" id="KW-0282">Flagellum</keyword>
<dbReference type="Gene3D" id="3.40.1690.10">
    <property type="entry name" value="secretion proteins EscU"/>
    <property type="match status" value="1"/>
</dbReference>
<organism evidence="7 8">
    <name type="scientific">Lysobacter capsici AZ78</name>
    <dbReference type="NCBI Taxonomy" id="1444315"/>
    <lineage>
        <taxon>Bacteria</taxon>
        <taxon>Pseudomonadati</taxon>
        <taxon>Pseudomonadota</taxon>
        <taxon>Gammaproteobacteria</taxon>
        <taxon>Lysobacterales</taxon>
        <taxon>Lysobacteraceae</taxon>
        <taxon>Lysobacter</taxon>
    </lineage>
</organism>
<proteinExistence type="inferred from homology"/>
<dbReference type="PANTHER" id="PTHR30531:SF12">
    <property type="entry name" value="FLAGELLAR BIOSYNTHETIC PROTEIN FLHB"/>
    <property type="match status" value="1"/>
</dbReference>
<dbReference type="SUPFAM" id="SSF160544">
    <property type="entry name" value="EscU C-terminal domain-like"/>
    <property type="match status" value="1"/>
</dbReference>
<feature type="transmembrane region" description="Helical" evidence="6">
    <location>
        <begin position="32"/>
        <end position="57"/>
    </location>
</feature>
<accession>A0A108U7Q6</accession>
<keyword evidence="8" id="KW-1185">Reference proteome</keyword>
<keyword evidence="7" id="KW-0966">Cell projection</keyword>
<dbReference type="GO" id="GO:0009306">
    <property type="term" value="P:protein secretion"/>
    <property type="evidence" value="ECO:0007669"/>
    <property type="project" value="InterPro"/>
</dbReference>
<evidence type="ECO:0000256" key="3">
    <source>
        <dbReference type="ARBA" id="ARBA00023225"/>
    </source>
</evidence>
<feature type="transmembrane region" description="Helical" evidence="6">
    <location>
        <begin position="88"/>
        <end position="109"/>
    </location>
</feature>
<sequence>MSQGDQDKTEQPTPYRLEEARKRGEVAKSPDVAGALVMIVFAAVIAVTGAGVASALATATRRMLQLSGNAPALNGSFFDWVMRSYAPVWQALTPLVLGLLIAAVVANVLQTGPMFTTHPLKPDFKRMNPANTVKRIFSMRTIWELGKLVVKCLMLAGICALFVWKARALAEATAMSLPQRLGSLVLSGFIKTSVYVLLVIGLAALIDLMFSRREFMKRMRMSRRELRDEVKRRDGDPAVKSKQKQQLRDLLKKARALSKVQEADVILTNPTHVAVALRYRPGQMLAPVVLAKGAGMFSQRIRALAARHGIPIVRVPPLARALYQECEIDGPVPEDRYAQLAPIYRQLWADKAAAKASKTHDASNSAPTNHAQPNEAKDASP</sequence>
<feature type="transmembrane region" description="Helical" evidence="6">
    <location>
        <begin position="145"/>
        <end position="164"/>
    </location>
</feature>
<protein>
    <recommendedName>
        <fullName evidence="2">Flagellar biosynthetic protein FlhB</fullName>
    </recommendedName>
</protein>
<keyword evidence="3" id="KW-1006">Bacterial flagellum protein export</keyword>
<evidence type="ECO:0000256" key="1">
    <source>
        <dbReference type="ARBA" id="ARBA00010690"/>
    </source>
</evidence>
<gene>
    <name evidence="7" type="ORF">AZ78_1633</name>
</gene>
<dbReference type="GeneID" id="97902350"/>
<comment type="function">
    <text evidence="4">Required for formation of the rod structure in the basal body of the flagellar apparatus. Together with FliI and FliH, may constitute the export apparatus of flagellin.</text>
</comment>
<keyword evidence="6" id="KW-0812">Transmembrane</keyword>
<evidence type="ECO:0000256" key="2">
    <source>
        <dbReference type="ARBA" id="ARBA00021622"/>
    </source>
</evidence>
<dbReference type="Proteomes" id="UP000023435">
    <property type="component" value="Unassembled WGS sequence"/>
</dbReference>
<feature type="compositionally biased region" description="Polar residues" evidence="5">
    <location>
        <begin position="362"/>
        <end position="372"/>
    </location>
</feature>
<reference evidence="7 8" key="1">
    <citation type="journal article" date="2014" name="Genome Announc.">
        <title>Draft Genome Sequence of Lysobacter capsici AZ78, a Bacterium Antagonistic to Plant-Pathogenic Oomycetes.</title>
        <authorList>
            <person name="Puopolo G."/>
            <person name="Sonego P."/>
            <person name="Engelen K."/>
            <person name="Pertot I."/>
        </authorList>
    </citation>
    <scope>NUCLEOTIDE SEQUENCE [LARGE SCALE GENOMIC DNA]</scope>
    <source>
        <strain evidence="7 8">AZ78</strain>
    </source>
</reference>
<evidence type="ECO:0000256" key="6">
    <source>
        <dbReference type="SAM" id="Phobius"/>
    </source>
</evidence>
<keyword evidence="7" id="KW-0969">Cilium</keyword>
<name>A0A108U7Q6_9GAMM</name>
<comment type="similarity">
    <text evidence="1">Belongs to the type III secretion exporter family.</text>
</comment>
<feature type="region of interest" description="Disordered" evidence="5">
    <location>
        <begin position="1"/>
        <end position="23"/>
    </location>
</feature>
<dbReference type="RefSeq" id="WP_082124176.1">
    <property type="nucleotide sequence ID" value="NZ_JAJA02000001.1"/>
</dbReference>
<evidence type="ECO:0000313" key="8">
    <source>
        <dbReference type="Proteomes" id="UP000023435"/>
    </source>
</evidence>
<dbReference type="PRINTS" id="PR00950">
    <property type="entry name" value="TYPE3IMSPROT"/>
</dbReference>
<dbReference type="OrthoDB" id="9807950at2"/>
<evidence type="ECO:0000313" key="7">
    <source>
        <dbReference type="EMBL" id="KWS04084.1"/>
    </source>
</evidence>
<keyword evidence="6" id="KW-1133">Transmembrane helix</keyword>
<dbReference type="PANTHER" id="PTHR30531">
    <property type="entry name" value="FLAGELLAR BIOSYNTHETIC PROTEIN FLHB"/>
    <property type="match status" value="1"/>
</dbReference>
<dbReference type="InterPro" id="IPR029025">
    <property type="entry name" value="T3SS_substrate_exporter_C"/>
</dbReference>
<keyword evidence="6" id="KW-0472">Membrane</keyword>
<keyword evidence="3" id="KW-0813">Transport</keyword>
<dbReference type="GO" id="GO:0005886">
    <property type="term" value="C:plasma membrane"/>
    <property type="evidence" value="ECO:0007669"/>
    <property type="project" value="TreeGrafter"/>
</dbReference>
<dbReference type="EMBL" id="JAJA02000001">
    <property type="protein sequence ID" value="KWS04084.1"/>
    <property type="molecule type" value="Genomic_DNA"/>
</dbReference>
<feature type="transmembrane region" description="Helical" evidence="6">
    <location>
        <begin position="184"/>
        <end position="210"/>
    </location>
</feature>
<evidence type="ECO:0000256" key="4">
    <source>
        <dbReference type="ARBA" id="ARBA00025078"/>
    </source>
</evidence>
<feature type="region of interest" description="Disordered" evidence="5">
    <location>
        <begin position="355"/>
        <end position="381"/>
    </location>
</feature>
<dbReference type="Pfam" id="PF01312">
    <property type="entry name" value="Bac_export_2"/>
    <property type="match status" value="1"/>
</dbReference>
<dbReference type="InterPro" id="IPR006135">
    <property type="entry name" value="T3SS_substrate_exporter"/>
</dbReference>
<keyword evidence="3" id="KW-0653">Protein transport</keyword>
<comment type="caution">
    <text evidence="7">The sequence shown here is derived from an EMBL/GenBank/DDBJ whole genome shotgun (WGS) entry which is preliminary data.</text>
</comment>
<dbReference type="AlphaFoldDB" id="A0A108U7Q6"/>